<protein>
    <recommendedName>
        <fullName evidence="2">Apoptosis-antagonizing transcription factor C-terminal domain-containing protein</fullName>
    </recommendedName>
</protein>
<dbReference type="PANTHER" id="PTHR15565:SF0">
    <property type="entry name" value="PROTEIN AATF"/>
    <property type="match status" value="1"/>
</dbReference>
<feature type="domain" description="Apoptosis-antagonizing transcription factor C-terminal" evidence="2">
    <location>
        <begin position="140"/>
        <end position="211"/>
    </location>
</feature>
<accession>A0A7S0KUG8</accession>
<feature type="region of interest" description="Disordered" evidence="1">
    <location>
        <begin position="88"/>
        <end position="116"/>
    </location>
</feature>
<name>A0A7S0KUG8_MICPS</name>
<dbReference type="InterPro" id="IPR012617">
    <property type="entry name" value="AATF_C"/>
</dbReference>
<dbReference type="InterPro" id="IPR039223">
    <property type="entry name" value="AATF/Bfr2"/>
</dbReference>
<dbReference type="AlphaFoldDB" id="A0A7S0KUG8"/>
<evidence type="ECO:0000313" key="3">
    <source>
        <dbReference type="EMBL" id="CAD8593274.1"/>
    </source>
</evidence>
<proteinExistence type="predicted"/>
<dbReference type="PANTHER" id="PTHR15565">
    <property type="entry name" value="AATF PROTEIN APOPTOSIS ANTAGONIZING TRANSCRIPTION FACTOR"/>
    <property type="match status" value="1"/>
</dbReference>
<dbReference type="EMBL" id="HBEV01013708">
    <property type="protein sequence ID" value="CAD8593274.1"/>
    <property type="molecule type" value="Transcribed_RNA"/>
</dbReference>
<reference evidence="3" key="1">
    <citation type="submission" date="2021-01" db="EMBL/GenBank/DDBJ databases">
        <authorList>
            <person name="Corre E."/>
            <person name="Pelletier E."/>
            <person name="Niang G."/>
            <person name="Scheremetjew M."/>
            <person name="Finn R."/>
            <person name="Kale V."/>
            <person name="Holt S."/>
            <person name="Cochrane G."/>
            <person name="Meng A."/>
            <person name="Brown T."/>
            <person name="Cohen L."/>
        </authorList>
    </citation>
    <scope>NUCLEOTIDE SEQUENCE</scope>
    <source>
        <strain evidence="3">CCMP494</strain>
    </source>
</reference>
<evidence type="ECO:0000256" key="1">
    <source>
        <dbReference type="SAM" id="MobiDB-lite"/>
    </source>
</evidence>
<gene>
    <name evidence="3" type="ORF">MSP1404_LOCUS10678</name>
</gene>
<dbReference type="GO" id="GO:0005730">
    <property type="term" value="C:nucleolus"/>
    <property type="evidence" value="ECO:0007669"/>
    <property type="project" value="TreeGrafter"/>
</dbReference>
<organism evidence="3">
    <name type="scientific">Micromonas pusilla</name>
    <name type="common">Picoplanktonic green alga</name>
    <name type="synonym">Chromulina pusilla</name>
    <dbReference type="NCBI Taxonomy" id="38833"/>
    <lineage>
        <taxon>Eukaryota</taxon>
        <taxon>Viridiplantae</taxon>
        <taxon>Chlorophyta</taxon>
        <taxon>Mamiellophyceae</taxon>
        <taxon>Mamiellales</taxon>
        <taxon>Mamiellaceae</taxon>
        <taxon>Micromonas</taxon>
    </lineage>
</organism>
<sequence length="215" mass="23379">MAAVSKFGLLAAPSSEVWASVDSVYERYAAFRDVSIDRWHRKAQVQVGKMSGGGGGGGEMRAFNQSVSSQVASAMRIPDRLIRKSQPPAHLAPRRLGEPAAVAKAAPTGDRAEDLDEDDLEARAHAEARVEELYDDADFYEQVLKEFLESAGAGAGLAAASKPAKRRKIVDRRASKGRKLRYHVQQKLVNFCAPVELEVPPWAEKIFGQLFASSG</sequence>
<evidence type="ECO:0000259" key="2">
    <source>
        <dbReference type="Pfam" id="PF08164"/>
    </source>
</evidence>
<dbReference type="Pfam" id="PF08164">
    <property type="entry name" value="TRAUB"/>
    <property type="match status" value="1"/>
</dbReference>